<dbReference type="AlphaFoldDB" id="A0A381ZFR1"/>
<proteinExistence type="predicted"/>
<name>A0A381ZFR1_9ZZZZ</name>
<evidence type="ECO:0000313" key="4">
    <source>
        <dbReference type="EMBL" id="SVA88135.1"/>
    </source>
</evidence>
<evidence type="ECO:0000256" key="1">
    <source>
        <dbReference type="ARBA" id="ARBA00022729"/>
    </source>
</evidence>
<dbReference type="SMART" id="SM00560">
    <property type="entry name" value="LamGL"/>
    <property type="match status" value="1"/>
</dbReference>
<organism evidence="4">
    <name type="scientific">marine metagenome</name>
    <dbReference type="NCBI Taxonomy" id="408172"/>
    <lineage>
        <taxon>unclassified sequences</taxon>
        <taxon>metagenomes</taxon>
        <taxon>ecological metagenomes</taxon>
    </lineage>
</organism>
<accession>A0A381ZFR1</accession>
<dbReference type="InterPro" id="IPR006558">
    <property type="entry name" value="LamG-like"/>
</dbReference>
<reference evidence="4" key="1">
    <citation type="submission" date="2018-05" db="EMBL/GenBank/DDBJ databases">
        <authorList>
            <person name="Lanie J.A."/>
            <person name="Ng W.-L."/>
            <person name="Kazmierczak K.M."/>
            <person name="Andrzejewski T.M."/>
            <person name="Davidsen T.M."/>
            <person name="Wayne K.J."/>
            <person name="Tettelin H."/>
            <person name="Glass J.I."/>
            <person name="Rusch D."/>
            <person name="Podicherti R."/>
            <person name="Tsui H.-C.T."/>
            <person name="Winkler M.E."/>
        </authorList>
    </citation>
    <scope>NUCLEOTIDE SEQUENCE</scope>
</reference>
<feature type="domain" description="LamG-like jellyroll fold" evidence="3">
    <location>
        <begin position="70"/>
        <end position="200"/>
    </location>
</feature>
<dbReference type="SUPFAM" id="SSF49899">
    <property type="entry name" value="Concanavalin A-like lectins/glucanases"/>
    <property type="match status" value="1"/>
</dbReference>
<sequence length="238" mass="26909">VKKIILFSQFITSIIIAQDLIVDQNSTQNYQTDNYAKFDRFDYHGGITGYESKYPTDRILLPKTFPVLGNNFTLEAWVYSRSIPAHKTIIGDDSNPADSPVDSPPMITLNGDLSIRYGFGTGSEHKRRTVENVRTDNVWHHIAYSFDGTFSRLFVDGIIVDSTDIAKNTTPTQQPISILGNRLLGKIDEVRVWNIVRSKAEIHSTMNDTLEGNENGLVAYYPMDTDADWKLIDRTSNQ</sequence>
<dbReference type="Pfam" id="PF13385">
    <property type="entry name" value="Laminin_G_3"/>
    <property type="match status" value="1"/>
</dbReference>
<dbReference type="Gene3D" id="2.60.120.200">
    <property type="match status" value="1"/>
</dbReference>
<evidence type="ECO:0000256" key="2">
    <source>
        <dbReference type="ARBA" id="ARBA00023157"/>
    </source>
</evidence>
<gene>
    <name evidence="4" type="ORF">METZ01_LOCUS140989</name>
</gene>
<protein>
    <recommendedName>
        <fullName evidence="3">LamG-like jellyroll fold domain-containing protein</fullName>
    </recommendedName>
</protein>
<keyword evidence="1" id="KW-0732">Signal</keyword>
<feature type="non-terminal residue" evidence="4">
    <location>
        <position position="1"/>
    </location>
</feature>
<evidence type="ECO:0000259" key="3">
    <source>
        <dbReference type="SMART" id="SM00560"/>
    </source>
</evidence>
<keyword evidence="2" id="KW-1015">Disulfide bond</keyword>
<dbReference type="InterPro" id="IPR013320">
    <property type="entry name" value="ConA-like_dom_sf"/>
</dbReference>
<dbReference type="EMBL" id="UINC01021162">
    <property type="protein sequence ID" value="SVA88135.1"/>
    <property type="molecule type" value="Genomic_DNA"/>
</dbReference>
<feature type="non-terminal residue" evidence="4">
    <location>
        <position position="238"/>
    </location>
</feature>